<keyword evidence="1" id="KW-0472">Membrane</keyword>
<gene>
    <name evidence="2" type="ORF">Sjap_016601</name>
</gene>
<keyword evidence="1" id="KW-0812">Transmembrane</keyword>
<dbReference type="Proteomes" id="UP001417504">
    <property type="component" value="Unassembled WGS sequence"/>
</dbReference>
<evidence type="ECO:0000313" key="3">
    <source>
        <dbReference type="Proteomes" id="UP001417504"/>
    </source>
</evidence>
<comment type="caution">
    <text evidence="2">The sequence shown here is derived from an EMBL/GenBank/DDBJ whole genome shotgun (WGS) entry which is preliminary data.</text>
</comment>
<evidence type="ECO:0000256" key="1">
    <source>
        <dbReference type="SAM" id="Phobius"/>
    </source>
</evidence>
<keyword evidence="1" id="KW-1133">Transmembrane helix</keyword>
<keyword evidence="3" id="KW-1185">Reference proteome</keyword>
<organism evidence="2 3">
    <name type="scientific">Stephania japonica</name>
    <dbReference type="NCBI Taxonomy" id="461633"/>
    <lineage>
        <taxon>Eukaryota</taxon>
        <taxon>Viridiplantae</taxon>
        <taxon>Streptophyta</taxon>
        <taxon>Embryophyta</taxon>
        <taxon>Tracheophyta</taxon>
        <taxon>Spermatophyta</taxon>
        <taxon>Magnoliopsida</taxon>
        <taxon>Ranunculales</taxon>
        <taxon>Menispermaceae</taxon>
        <taxon>Menispermoideae</taxon>
        <taxon>Cissampelideae</taxon>
        <taxon>Stephania</taxon>
    </lineage>
</organism>
<proteinExistence type="predicted"/>
<reference evidence="2 3" key="1">
    <citation type="submission" date="2024-01" db="EMBL/GenBank/DDBJ databases">
        <title>Genome assemblies of Stephania.</title>
        <authorList>
            <person name="Yang L."/>
        </authorList>
    </citation>
    <scope>NUCLEOTIDE SEQUENCE [LARGE SCALE GENOMIC DNA]</scope>
    <source>
        <strain evidence="2">QJT</strain>
        <tissue evidence="2">Leaf</tissue>
    </source>
</reference>
<name>A0AAP0NTL3_9MAGN</name>
<sequence>MSKIKGCVIDSVGCPEINPKVLCVFGGTNYVHSVFALVFKILIVTSLLHYG</sequence>
<evidence type="ECO:0000313" key="2">
    <source>
        <dbReference type="EMBL" id="KAK9117654.1"/>
    </source>
</evidence>
<dbReference type="EMBL" id="JBBNAE010000006">
    <property type="protein sequence ID" value="KAK9117654.1"/>
    <property type="molecule type" value="Genomic_DNA"/>
</dbReference>
<protein>
    <submittedName>
        <fullName evidence="2">Uncharacterized protein</fullName>
    </submittedName>
</protein>
<feature type="transmembrane region" description="Helical" evidence="1">
    <location>
        <begin position="30"/>
        <end position="50"/>
    </location>
</feature>
<dbReference type="AlphaFoldDB" id="A0AAP0NTL3"/>
<accession>A0AAP0NTL3</accession>